<dbReference type="EMBL" id="BAABME010003164">
    <property type="protein sequence ID" value="GAA0157693.1"/>
    <property type="molecule type" value="Genomic_DNA"/>
</dbReference>
<dbReference type="Pfam" id="PF14111">
    <property type="entry name" value="DUF4283"/>
    <property type="match status" value="1"/>
</dbReference>
<proteinExistence type="predicted"/>
<accession>A0AAV3Q337</accession>
<dbReference type="InterPro" id="IPR025558">
    <property type="entry name" value="DUF4283"/>
</dbReference>
<reference evidence="2 3" key="1">
    <citation type="submission" date="2024-01" db="EMBL/GenBank/DDBJ databases">
        <title>The complete chloroplast genome sequence of Lithospermum erythrorhizon: insights into the phylogenetic relationship among Boraginaceae species and the maternal lineages of purple gromwells.</title>
        <authorList>
            <person name="Okada T."/>
            <person name="Watanabe K."/>
        </authorList>
    </citation>
    <scope>NUCLEOTIDE SEQUENCE [LARGE SCALE GENOMIC DNA]</scope>
</reference>
<gene>
    <name evidence="2" type="ORF">LIER_14905</name>
</gene>
<evidence type="ECO:0000313" key="2">
    <source>
        <dbReference type="EMBL" id="GAA0157693.1"/>
    </source>
</evidence>
<evidence type="ECO:0000259" key="1">
    <source>
        <dbReference type="Pfam" id="PF14111"/>
    </source>
</evidence>
<comment type="caution">
    <text evidence="2">The sequence shown here is derived from an EMBL/GenBank/DDBJ whole genome shotgun (WGS) entry which is preliminary data.</text>
</comment>
<evidence type="ECO:0000313" key="3">
    <source>
        <dbReference type="Proteomes" id="UP001454036"/>
    </source>
</evidence>
<organism evidence="2 3">
    <name type="scientific">Lithospermum erythrorhizon</name>
    <name type="common">Purple gromwell</name>
    <name type="synonym">Lithospermum officinale var. erythrorhizon</name>
    <dbReference type="NCBI Taxonomy" id="34254"/>
    <lineage>
        <taxon>Eukaryota</taxon>
        <taxon>Viridiplantae</taxon>
        <taxon>Streptophyta</taxon>
        <taxon>Embryophyta</taxon>
        <taxon>Tracheophyta</taxon>
        <taxon>Spermatophyta</taxon>
        <taxon>Magnoliopsida</taxon>
        <taxon>eudicotyledons</taxon>
        <taxon>Gunneridae</taxon>
        <taxon>Pentapetalae</taxon>
        <taxon>asterids</taxon>
        <taxon>lamiids</taxon>
        <taxon>Boraginales</taxon>
        <taxon>Boraginaceae</taxon>
        <taxon>Boraginoideae</taxon>
        <taxon>Lithospermeae</taxon>
        <taxon>Lithospermum</taxon>
    </lineage>
</organism>
<sequence>MASYAESNNRLINGIDRQGWINPMNNHQVQQTRASLAQTLIGHFIDDGFFTEVQLQTYVNTAWHLQQQVQVRKHGRIFLFSFRATDDMDLVMAECPLNMHGALMVLDY</sequence>
<name>A0AAV3Q337_LITER</name>
<keyword evidence="3" id="KW-1185">Reference proteome</keyword>
<dbReference type="Proteomes" id="UP001454036">
    <property type="component" value="Unassembled WGS sequence"/>
</dbReference>
<dbReference type="AlphaFoldDB" id="A0AAV3Q337"/>
<feature type="domain" description="DUF4283" evidence="1">
    <location>
        <begin position="35"/>
        <end position="106"/>
    </location>
</feature>
<protein>
    <recommendedName>
        <fullName evidence="1">DUF4283 domain-containing protein</fullName>
    </recommendedName>
</protein>